<evidence type="ECO:0000313" key="3">
    <source>
        <dbReference type="Proteomes" id="UP000199392"/>
    </source>
</evidence>
<dbReference type="Proteomes" id="UP000199392">
    <property type="component" value="Unassembled WGS sequence"/>
</dbReference>
<organism evidence="2 3">
    <name type="scientific">Alloyangia pacifica</name>
    <dbReference type="NCBI Taxonomy" id="311180"/>
    <lineage>
        <taxon>Bacteria</taxon>
        <taxon>Pseudomonadati</taxon>
        <taxon>Pseudomonadota</taxon>
        <taxon>Alphaproteobacteria</taxon>
        <taxon>Rhodobacterales</taxon>
        <taxon>Roseobacteraceae</taxon>
        <taxon>Alloyangia</taxon>
    </lineage>
</organism>
<dbReference type="PANTHER" id="PTHR46310:SF7">
    <property type="entry name" value="AMIDASE 1"/>
    <property type="match status" value="1"/>
</dbReference>
<dbReference type="Pfam" id="PF01425">
    <property type="entry name" value="Amidase"/>
    <property type="match status" value="1"/>
</dbReference>
<reference evidence="3" key="1">
    <citation type="submission" date="2016-10" db="EMBL/GenBank/DDBJ databases">
        <authorList>
            <person name="Varghese N."/>
            <person name="Submissions S."/>
        </authorList>
    </citation>
    <scope>NUCLEOTIDE SEQUENCE [LARGE SCALE GENOMIC DNA]</scope>
    <source>
        <strain evidence="3">DSM 26894</strain>
    </source>
</reference>
<dbReference type="SUPFAM" id="SSF75304">
    <property type="entry name" value="Amidase signature (AS) enzymes"/>
    <property type="match status" value="1"/>
</dbReference>
<dbReference type="InterPro" id="IPR036928">
    <property type="entry name" value="AS_sf"/>
</dbReference>
<sequence length="394" mass="40966">MLIEHDPYRCFMPYEPEPVDSAAEGPLAGLTLAVKDIFDVAGYRTSSGCPLRLAASPIHGRTAPAAQKLLDAGARFVGKTHTDELAWSMYGMNVHFGTPVNPAAPDRMPGGSSSGSAVAVAGGLADIAIGSDTGGSVRAPASYCGIWGIRPTHGRISLDGAQPLAASYDTCGLFARDGETLLRAMAVLLDGETAPLPDAPEFLRPLDMLAQLGPEALSVWEARFGDLPARDVSIYPEGVEAAYDAFLRTIGADARDWVLPYIRQSGMPLARGIGQRAAAAEALTGAEIAGGQAARRAFTAHVEALLGPSGVILAPVVHDAPFKLDPPLEVFDRFRHDCSRLLCVAGLAGLPQVVFPAGTVDGAPFGLSLIGPRGSDLSLLALACRIVADSPVPA</sequence>
<proteinExistence type="predicted"/>
<feature type="domain" description="Amidase" evidence="1">
    <location>
        <begin position="22"/>
        <end position="190"/>
    </location>
</feature>
<evidence type="ECO:0000313" key="2">
    <source>
        <dbReference type="EMBL" id="SFS31281.1"/>
    </source>
</evidence>
<name>A0A1I6NTL9_9RHOB</name>
<dbReference type="STRING" id="311180.SAMN04488050_10171"/>
<dbReference type="PROSITE" id="PS00571">
    <property type="entry name" value="AMIDASES"/>
    <property type="match status" value="1"/>
</dbReference>
<dbReference type="InterPro" id="IPR020556">
    <property type="entry name" value="Amidase_CS"/>
</dbReference>
<dbReference type="AlphaFoldDB" id="A0A1I6NTL9"/>
<dbReference type="RefSeq" id="WP_092426676.1">
    <property type="nucleotide sequence ID" value="NZ_FNCL01000008.1"/>
</dbReference>
<dbReference type="Gene3D" id="3.90.1300.10">
    <property type="entry name" value="Amidase signature (AS) domain"/>
    <property type="match status" value="1"/>
</dbReference>
<gene>
    <name evidence="2" type="ORF">SAMN04488050_10171</name>
</gene>
<dbReference type="NCBIfam" id="NF006169">
    <property type="entry name" value="PRK08310.1"/>
    <property type="match status" value="1"/>
</dbReference>
<keyword evidence="3" id="KW-1185">Reference proteome</keyword>
<accession>A0A1I6NTL9</accession>
<dbReference type="EMBL" id="FOZW01000001">
    <property type="protein sequence ID" value="SFS31281.1"/>
    <property type="molecule type" value="Genomic_DNA"/>
</dbReference>
<dbReference type="InterPro" id="IPR023631">
    <property type="entry name" value="Amidase_dom"/>
</dbReference>
<evidence type="ECO:0000259" key="1">
    <source>
        <dbReference type="Pfam" id="PF01425"/>
    </source>
</evidence>
<dbReference type="OrthoDB" id="9777859at2"/>
<protein>
    <submittedName>
        <fullName evidence="2">Amidase</fullName>
    </submittedName>
</protein>
<dbReference type="PANTHER" id="PTHR46310">
    <property type="entry name" value="AMIDASE 1"/>
    <property type="match status" value="1"/>
</dbReference>